<organism evidence="1 2">
    <name type="scientific">Stephanodiscus triporus</name>
    <dbReference type="NCBI Taxonomy" id="2934178"/>
    <lineage>
        <taxon>Eukaryota</taxon>
        <taxon>Sar</taxon>
        <taxon>Stramenopiles</taxon>
        <taxon>Ochrophyta</taxon>
        <taxon>Bacillariophyta</taxon>
        <taxon>Coscinodiscophyceae</taxon>
        <taxon>Thalassiosirophycidae</taxon>
        <taxon>Stephanodiscales</taxon>
        <taxon>Stephanodiscaceae</taxon>
        <taxon>Stephanodiscus</taxon>
    </lineage>
</organism>
<dbReference type="AlphaFoldDB" id="A0ABD3NGP6"/>
<sequence length="266" mass="29167">MKIGTYESTIWEQNSKNLVFAAWSDNAIVKTLSNYHGATILDAENGLMRQGKDKNKKREMKQKPNYCETLHLIDKGNGAEAKYDMAGKEPVPQLGPKACVPPLQHGDEQRLCHVQRVGCEGRWGSDAHGEINEGADTCIVPARREHETQCSDASAHLRDMNRVDGHAKGQRFEGQKVGGDDVSPKSTVAISRKGQLVRQQKAMVAIHLPMPTAMRGSAAGQDALGSKIANSESNVYLCHSVKNGEVVSCHIAYHKRNHNTVFKSDG</sequence>
<dbReference type="EMBL" id="JALLAZ020001435">
    <property type="protein sequence ID" value="KAL3775048.1"/>
    <property type="molecule type" value="Genomic_DNA"/>
</dbReference>
<proteinExistence type="predicted"/>
<evidence type="ECO:0000313" key="1">
    <source>
        <dbReference type="EMBL" id="KAL3775048.1"/>
    </source>
</evidence>
<comment type="caution">
    <text evidence="1">The sequence shown here is derived from an EMBL/GenBank/DDBJ whole genome shotgun (WGS) entry which is preliminary data.</text>
</comment>
<reference evidence="1 2" key="1">
    <citation type="submission" date="2024-10" db="EMBL/GenBank/DDBJ databases">
        <title>Updated reference genomes for cyclostephanoid diatoms.</title>
        <authorList>
            <person name="Roberts W.R."/>
            <person name="Alverson A.J."/>
        </authorList>
    </citation>
    <scope>NUCLEOTIDE SEQUENCE [LARGE SCALE GENOMIC DNA]</scope>
    <source>
        <strain evidence="1 2">AJA276-08</strain>
    </source>
</reference>
<accession>A0ABD3NGP6</accession>
<evidence type="ECO:0000313" key="2">
    <source>
        <dbReference type="Proteomes" id="UP001530315"/>
    </source>
</evidence>
<gene>
    <name evidence="1" type="ORF">ACHAW5_007512</name>
</gene>
<protein>
    <recommendedName>
        <fullName evidence="3">PiggyBac transposable element-derived protein domain-containing protein</fullName>
    </recommendedName>
</protein>
<evidence type="ECO:0008006" key="3">
    <source>
        <dbReference type="Google" id="ProtNLM"/>
    </source>
</evidence>
<dbReference type="Proteomes" id="UP001530315">
    <property type="component" value="Unassembled WGS sequence"/>
</dbReference>
<name>A0ABD3NGP6_9STRA</name>
<keyword evidence="2" id="KW-1185">Reference proteome</keyword>